<organism evidence="10 11">
    <name type="scientific">Chloracidobacterium sp. N</name>
    <dbReference type="NCBI Taxonomy" id="2821540"/>
    <lineage>
        <taxon>Bacteria</taxon>
        <taxon>Pseudomonadati</taxon>
        <taxon>Acidobacteriota</taxon>
        <taxon>Terriglobia</taxon>
        <taxon>Terriglobales</taxon>
        <taxon>Acidobacteriaceae</taxon>
        <taxon>Chloracidobacterium</taxon>
        <taxon>Chloracidobacterium aggregatum</taxon>
    </lineage>
</organism>
<feature type="transmembrane region" description="Helical" evidence="7">
    <location>
        <begin position="242"/>
        <end position="263"/>
    </location>
</feature>
<feature type="domain" description="ABC3 transporter permease C-terminal" evidence="8">
    <location>
        <begin position="246"/>
        <end position="358"/>
    </location>
</feature>
<accession>A0ABX8B5Q8</accession>
<dbReference type="InterPro" id="IPR050250">
    <property type="entry name" value="Macrolide_Exporter_MacB"/>
</dbReference>
<dbReference type="EMBL" id="CP072643">
    <property type="protein sequence ID" value="QUV95763.1"/>
    <property type="molecule type" value="Genomic_DNA"/>
</dbReference>
<evidence type="ECO:0000256" key="2">
    <source>
        <dbReference type="ARBA" id="ARBA00022475"/>
    </source>
</evidence>
<name>A0ABX8B5Q8_9BACT</name>
<keyword evidence="4 7" id="KW-1133">Transmembrane helix</keyword>
<comment type="similarity">
    <text evidence="6">Belongs to the ABC-4 integral membrane protein family.</text>
</comment>
<dbReference type="PANTHER" id="PTHR30572:SF4">
    <property type="entry name" value="ABC TRANSPORTER PERMEASE YTRF"/>
    <property type="match status" value="1"/>
</dbReference>
<evidence type="ECO:0000313" key="10">
    <source>
        <dbReference type="EMBL" id="QUV95763.1"/>
    </source>
</evidence>
<gene>
    <name evidence="10" type="ORF">J8C05_13175</name>
</gene>
<evidence type="ECO:0000256" key="6">
    <source>
        <dbReference type="ARBA" id="ARBA00038076"/>
    </source>
</evidence>
<sequence length="364" mass="39941">MLFQLVWSNLRHRPVRTALSAFGVALAVTLILVNAGLVNGSQRGRAQRETNVRAELMFWRDFNLTSTSALVMPIQYTDRLRQIAGVADAAPVGQYLKPSDYGIGVEIIEGIEWESYQRLTGIRLQAGTPPVDEYDAVVDAEFIRTRRAAIGDTVRVFERPFRITGVYAPEAGTARFKMQLATMQKLLAAPERCTFIYVKCTNPAEQEAVAAHIVEELPDNTVILIRDLPAAYEQGIPALNTFLKLVIGLAVAVGITFVFLTMYTTIAERKRDIGILKSLGASPWWIIRAIEAEALFVGLLGLLLGIGAAYLAVAGITTFTALRPEIELRWLGLAALISLLSTALGALYPAWRAARLDPVETLAE</sequence>
<proteinExistence type="inferred from homology"/>
<feature type="transmembrane region" description="Helical" evidence="7">
    <location>
        <begin position="328"/>
        <end position="348"/>
    </location>
</feature>
<keyword evidence="2" id="KW-1003">Cell membrane</keyword>
<evidence type="ECO:0000256" key="4">
    <source>
        <dbReference type="ARBA" id="ARBA00022989"/>
    </source>
</evidence>
<dbReference type="Pfam" id="PF12704">
    <property type="entry name" value="MacB_PCD"/>
    <property type="match status" value="1"/>
</dbReference>
<dbReference type="RefSeq" id="WP_211423966.1">
    <property type="nucleotide sequence ID" value="NZ_CP072643.1"/>
</dbReference>
<dbReference type="InterPro" id="IPR003838">
    <property type="entry name" value="ABC3_permease_C"/>
</dbReference>
<feature type="domain" description="MacB-like periplasmic core" evidence="9">
    <location>
        <begin position="17"/>
        <end position="214"/>
    </location>
</feature>
<evidence type="ECO:0000313" key="11">
    <source>
        <dbReference type="Proteomes" id="UP000677668"/>
    </source>
</evidence>
<dbReference type="InterPro" id="IPR025857">
    <property type="entry name" value="MacB_PCD"/>
</dbReference>
<reference evidence="10 11" key="1">
    <citation type="submission" date="2021-03" db="EMBL/GenBank/DDBJ databases">
        <title>Genomic and phenotypic characterization of Chloracidobacterium isolates provides evidence for multiple species.</title>
        <authorList>
            <person name="Saini M.K."/>
            <person name="Costas A.M.G."/>
            <person name="Tank M."/>
            <person name="Bryant D.A."/>
        </authorList>
    </citation>
    <scope>NUCLEOTIDE SEQUENCE [LARGE SCALE GENOMIC DNA]</scope>
    <source>
        <strain evidence="10 11">N</strain>
    </source>
</reference>
<feature type="transmembrane region" description="Helical" evidence="7">
    <location>
        <begin position="294"/>
        <end position="322"/>
    </location>
</feature>
<evidence type="ECO:0000259" key="9">
    <source>
        <dbReference type="Pfam" id="PF12704"/>
    </source>
</evidence>
<comment type="subcellular location">
    <subcellularLocation>
        <location evidence="1">Cell membrane</location>
        <topology evidence="1">Multi-pass membrane protein</topology>
    </subcellularLocation>
</comment>
<evidence type="ECO:0000256" key="7">
    <source>
        <dbReference type="SAM" id="Phobius"/>
    </source>
</evidence>
<keyword evidence="3 7" id="KW-0812">Transmembrane</keyword>
<evidence type="ECO:0000256" key="3">
    <source>
        <dbReference type="ARBA" id="ARBA00022692"/>
    </source>
</evidence>
<dbReference type="Pfam" id="PF02687">
    <property type="entry name" value="FtsX"/>
    <property type="match status" value="1"/>
</dbReference>
<evidence type="ECO:0000256" key="5">
    <source>
        <dbReference type="ARBA" id="ARBA00023136"/>
    </source>
</evidence>
<evidence type="ECO:0000259" key="8">
    <source>
        <dbReference type="Pfam" id="PF02687"/>
    </source>
</evidence>
<keyword evidence="11" id="KW-1185">Reference proteome</keyword>
<evidence type="ECO:0000256" key="1">
    <source>
        <dbReference type="ARBA" id="ARBA00004651"/>
    </source>
</evidence>
<dbReference type="Proteomes" id="UP000677668">
    <property type="component" value="Chromosome 2"/>
</dbReference>
<keyword evidence="5 7" id="KW-0472">Membrane</keyword>
<protein>
    <submittedName>
        <fullName evidence="10">ABC transporter permease</fullName>
    </submittedName>
</protein>
<dbReference type="PANTHER" id="PTHR30572">
    <property type="entry name" value="MEMBRANE COMPONENT OF TRANSPORTER-RELATED"/>
    <property type="match status" value="1"/>
</dbReference>